<reference evidence="2 3" key="1">
    <citation type="submission" date="2015-08" db="EMBL/GenBank/DDBJ databases">
        <authorList>
            <person name="Babu N.S."/>
            <person name="Beckwith C.J."/>
            <person name="Beseler K.G."/>
            <person name="Brison A."/>
            <person name="Carone J.V."/>
            <person name="Caskin T.P."/>
            <person name="Diamond M."/>
            <person name="Durham M.E."/>
            <person name="Foxe J.M."/>
            <person name="Go M."/>
            <person name="Henderson B.A."/>
            <person name="Jones I.B."/>
            <person name="McGettigan J.A."/>
            <person name="Micheletti S.J."/>
            <person name="Nasrallah M.E."/>
            <person name="Ortiz D."/>
            <person name="Piller C.R."/>
            <person name="Privatt S.R."/>
            <person name="Schneider S.L."/>
            <person name="Sharp S."/>
            <person name="Smith T.C."/>
            <person name="Stanton J.D."/>
            <person name="Ullery H.E."/>
            <person name="Wilson R.J."/>
            <person name="Serrano M.G."/>
            <person name="Buck G."/>
            <person name="Lee V."/>
            <person name="Wang Y."/>
            <person name="Carvalho R."/>
            <person name="Voegtly L."/>
            <person name="Shi R."/>
            <person name="Duckworth R."/>
            <person name="Johnson A."/>
            <person name="Loviza R."/>
            <person name="Walstead R."/>
            <person name="Shah Z."/>
            <person name="Kiflezghi M."/>
            <person name="Wade K."/>
            <person name="Ball S.L."/>
            <person name="Bradley K.W."/>
            <person name="Asai D.J."/>
            <person name="Bowman C.A."/>
            <person name="Russell D.A."/>
            <person name="Pope W.H."/>
            <person name="Jacobs-Sera D."/>
            <person name="Hendrix R.W."/>
            <person name="Hatfull G.F."/>
        </authorList>
    </citation>
    <scope>NUCLEOTIDE SEQUENCE [LARGE SCALE GENOMIC DNA]</scope>
    <source>
        <strain evidence="2 3">DSM 27648</strain>
    </source>
</reference>
<keyword evidence="3" id="KW-1185">Reference proteome</keyword>
<dbReference type="STRING" id="1391654.AKJ09_03474"/>
<organism evidence="2 3">
    <name type="scientific">Labilithrix luteola</name>
    <dbReference type="NCBI Taxonomy" id="1391654"/>
    <lineage>
        <taxon>Bacteria</taxon>
        <taxon>Pseudomonadati</taxon>
        <taxon>Myxococcota</taxon>
        <taxon>Polyangia</taxon>
        <taxon>Polyangiales</taxon>
        <taxon>Labilitrichaceae</taxon>
        <taxon>Labilithrix</taxon>
    </lineage>
</organism>
<feature type="domain" description="Sulfatase-modifying factor enzyme-like" evidence="1">
    <location>
        <begin position="150"/>
        <end position="285"/>
    </location>
</feature>
<dbReference type="OrthoDB" id="5506396at2"/>
<dbReference type="Gene3D" id="3.90.1580.10">
    <property type="entry name" value="paralog of FGE (formylglycine-generating enzyme)"/>
    <property type="match status" value="1"/>
</dbReference>
<protein>
    <recommendedName>
        <fullName evidence="1">Sulfatase-modifying factor enzyme-like domain-containing protein</fullName>
    </recommendedName>
</protein>
<proteinExistence type="predicted"/>
<dbReference type="InterPro" id="IPR042095">
    <property type="entry name" value="SUMF_sf"/>
</dbReference>
<dbReference type="RefSeq" id="WP_146648044.1">
    <property type="nucleotide sequence ID" value="NZ_CP012333.1"/>
</dbReference>
<dbReference type="Pfam" id="PF03781">
    <property type="entry name" value="FGE-sulfatase"/>
    <property type="match status" value="1"/>
</dbReference>
<evidence type="ECO:0000259" key="1">
    <source>
        <dbReference type="Pfam" id="PF03781"/>
    </source>
</evidence>
<dbReference type="InterPro" id="IPR051043">
    <property type="entry name" value="Sulfatase_Mod_Factor_Kinase"/>
</dbReference>
<dbReference type="AlphaFoldDB" id="A0A0K1PTF7"/>
<dbReference type="EMBL" id="CP012333">
    <property type="protein sequence ID" value="AKU96810.1"/>
    <property type="molecule type" value="Genomic_DNA"/>
</dbReference>
<dbReference type="SUPFAM" id="SSF56436">
    <property type="entry name" value="C-type lectin-like"/>
    <property type="match status" value="1"/>
</dbReference>
<dbReference type="Proteomes" id="UP000064967">
    <property type="component" value="Chromosome"/>
</dbReference>
<dbReference type="InterPro" id="IPR016187">
    <property type="entry name" value="CTDL_fold"/>
</dbReference>
<gene>
    <name evidence="2" type="ORF">AKJ09_03474</name>
</gene>
<dbReference type="GO" id="GO:0120147">
    <property type="term" value="F:formylglycine-generating oxidase activity"/>
    <property type="evidence" value="ECO:0007669"/>
    <property type="project" value="TreeGrafter"/>
</dbReference>
<sequence>MRPAVKVVTAAALVVAVLGGLRLVSTRLSPGEKPCGPGFHRAGPRCCAVASTMADGLCPVGPVAECPAPLVATARGCDAPDSVVDVPAVKVLIGPSDWEAEGRVKPRIVEAGPLRMDRFEVSVGHAFCPTCPLPRPAIFEKVDPARAASDVSRAEARAYCKAKGGRLPTEDEWIVAAAGDKPRRYPWGDTGAVCRRGAWGLTTGPCGTGAVGPDTVGAHADGATPSGIHDLAGNVAEWVESEKDARTAVVRGGAYDSALATDLRTWRRSEVAEDIRSPSIGFRCAYDVAVR</sequence>
<dbReference type="KEGG" id="llu:AKJ09_03474"/>
<dbReference type="InterPro" id="IPR005532">
    <property type="entry name" value="SUMF_dom"/>
</dbReference>
<evidence type="ECO:0000313" key="3">
    <source>
        <dbReference type="Proteomes" id="UP000064967"/>
    </source>
</evidence>
<accession>A0A0K1PTF7</accession>
<dbReference type="PANTHER" id="PTHR23150">
    <property type="entry name" value="SULFATASE MODIFYING FACTOR 1, 2"/>
    <property type="match status" value="1"/>
</dbReference>
<name>A0A0K1PTF7_9BACT</name>
<dbReference type="PANTHER" id="PTHR23150:SF19">
    <property type="entry name" value="FORMYLGLYCINE-GENERATING ENZYME"/>
    <property type="match status" value="1"/>
</dbReference>
<evidence type="ECO:0000313" key="2">
    <source>
        <dbReference type="EMBL" id="AKU96810.1"/>
    </source>
</evidence>